<accession>A0A1A9UK42</accession>
<name>A0A1A9UK42_GLOAU</name>
<organism evidence="1 2">
    <name type="scientific">Glossina austeni</name>
    <name type="common">Savannah tsetse fly</name>
    <dbReference type="NCBI Taxonomy" id="7395"/>
    <lineage>
        <taxon>Eukaryota</taxon>
        <taxon>Metazoa</taxon>
        <taxon>Ecdysozoa</taxon>
        <taxon>Arthropoda</taxon>
        <taxon>Hexapoda</taxon>
        <taxon>Insecta</taxon>
        <taxon>Pterygota</taxon>
        <taxon>Neoptera</taxon>
        <taxon>Endopterygota</taxon>
        <taxon>Diptera</taxon>
        <taxon>Brachycera</taxon>
        <taxon>Muscomorpha</taxon>
        <taxon>Hippoboscoidea</taxon>
        <taxon>Glossinidae</taxon>
        <taxon>Glossina</taxon>
    </lineage>
</organism>
<dbReference type="AlphaFoldDB" id="A0A1A9UK42"/>
<evidence type="ECO:0000313" key="1">
    <source>
        <dbReference type="EnsemblMetazoa" id="GAUT007395-PA"/>
    </source>
</evidence>
<dbReference type="VEuPathDB" id="VectorBase:GAUT007395"/>
<keyword evidence="2" id="KW-1185">Reference proteome</keyword>
<protein>
    <submittedName>
        <fullName evidence="1">Uncharacterized protein</fullName>
    </submittedName>
</protein>
<reference evidence="1" key="1">
    <citation type="submission" date="2020-05" db="UniProtKB">
        <authorList>
            <consortium name="EnsemblMetazoa"/>
        </authorList>
    </citation>
    <scope>IDENTIFICATION</scope>
    <source>
        <strain evidence="1">TTRI</strain>
    </source>
</reference>
<sequence>MLNTFGSKIIRPRAYEIMQDFKAMKTAKHYIGLIIHLAHNKKLMGLRCRRKSLIVISYYGSRNSLLIEARLLLYETVTFLSEKYEISYEELLQQQQQQQQQANGQQQCHYDNRHDERLPQYDDIQIETSQRSRMTGH</sequence>
<dbReference type="EnsemblMetazoa" id="GAUT007395-RA">
    <property type="protein sequence ID" value="GAUT007395-PA"/>
    <property type="gene ID" value="GAUT007395"/>
</dbReference>
<dbReference type="Proteomes" id="UP000078200">
    <property type="component" value="Unassembled WGS sequence"/>
</dbReference>
<proteinExistence type="predicted"/>
<evidence type="ECO:0000313" key="2">
    <source>
        <dbReference type="Proteomes" id="UP000078200"/>
    </source>
</evidence>